<feature type="repeat" description="ANK" evidence="8">
    <location>
        <begin position="181"/>
        <end position="215"/>
    </location>
</feature>
<dbReference type="GO" id="GO:0044231">
    <property type="term" value="C:host cell presynaptic membrane"/>
    <property type="evidence" value="ECO:0007669"/>
    <property type="project" value="UniProtKB-KW"/>
</dbReference>
<protein>
    <submittedName>
        <fullName evidence="9">Uncharacterized protein</fullName>
    </submittedName>
</protein>
<dbReference type="OrthoDB" id="3246549at2759"/>
<comment type="caution">
    <text evidence="9">The sequence shown here is derived from an EMBL/GenBank/DDBJ whole genome shotgun (WGS) entry which is preliminary data.</text>
</comment>
<dbReference type="Proteomes" id="UP000821853">
    <property type="component" value="Chromosome 1"/>
</dbReference>
<dbReference type="Gene3D" id="1.25.40.20">
    <property type="entry name" value="Ankyrin repeat-containing domain"/>
    <property type="match status" value="1"/>
</dbReference>
<keyword evidence="10" id="KW-1185">Reference proteome</keyword>
<name>A0A9J6FLG0_HAELO</name>
<keyword evidence="4" id="KW-0677">Repeat</keyword>
<keyword evidence="5" id="KW-0638">Presynaptic neurotoxin</keyword>
<gene>
    <name evidence="9" type="ORF">HPB48_017815</name>
</gene>
<dbReference type="PANTHER" id="PTHR24126">
    <property type="entry name" value="ANKYRIN REPEAT, PH AND SEC7 DOMAIN CONTAINING PROTEIN SECG-RELATED"/>
    <property type="match status" value="1"/>
</dbReference>
<dbReference type="PANTHER" id="PTHR24126:SF14">
    <property type="entry name" value="ANK_REP_REGION DOMAIN-CONTAINING PROTEIN"/>
    <property type="match status" value="1"/>
</dbReference>
<accession>A0A9J6FLG0</accession>
<keyword evidence="2" id="KW-0268">Exocytosis</keyword>
<evidence type="ECO:0000256" key="4">
    <source>
        <dbReference type="ARBA" id="ARBA00022737"/>
    </source>
</evidence>
<evidence type="ECO:0000256" key="7">
    <source>
        <dbReference type="ARBA" id="ARBA00023298"/>
    </source>
</evidence>
<keyword evidence="5" id="KW-0528">Neurotoxin</keyword>
<proteinExistence type="predicted"/>
<keyword evidence="3" id="KW-1052">Target cell membrane</keyword>
<dbReference type="PROSITE" id="PS50088">
    <property type="entry name" value="ANK_REPEAT"/>
    <property type="match status" value="1"/>
</dbReference>
<dbReference type="InterPro" id="IPR036770">
    <property type="entry name" value="Ankyrin_rpt-contain_sf"/>
</dbReference>
<dbReference type="AlphaFoldDB" id="A0A9J6FLG0"/>
<evidence type="ECO:0000256" key="1">
    <source>
        <dbReference type="ARBA" id="ARBA00004175"/>
    </source>
</evidence>
<sequence length="260" mass="29405">MYRGAAYADGLQYQRCIDLWQYALELRVARDTLLHTEAGQAAAALVRLYLDMLERAALLRDRLRLEDVLADGTPARRPVRRRRPAAGRAARFYRRHLDNFDKLLRVLTHLRTCCTHCPSAHRPMRRLCGGSWRRRLAQRPRNSVGDSLLHLVEAHAHVFPDAALATLLLECGADPEAVNEARSTPLHVAALRNNFRPAVVQALLSHGAHLDRRNANGNQPHRMLAGIADLQCLAARKIVERRIPFVGEVPSTLEDFIRIH</sequence>
<reference evidence="9 10" key="1">
    <citation type="journal article" date="2020" name="Cell">
        <title>Large-Scale Comparative Analyses of Tick Genomes Elucidate Their Genetic Diversity and Vector Capacities.</title>
        <authorList>
            <consortium name="Tick Genome and Microbiome Consortium (TIGMIC)"/>
            <person name="Jia N."/>
            <person name="Wang J."/>
            <person name="Shi W."/>
            <person name="Du L."/>
            <person name="Sun Y."/>
            <person name="Zhan W."/>
            <person name="Jiang J.F."/>
            <person name="Wang Q."/>
            <person name="Zhang B."/>
            <person name="Ji P."/>
            <person name="Bell-Sakyi L."/>
            <person name="Cui X.M."/>
            <person name="Yuan T.T."/>
            <person name="Jiang B.G."/>
            <person name="Yang W.F."/>
            <person name="Lam T.T."/>
            <person name="Chang Q.C."/>
            <person name="Ding S.J."/>
            <person name="Wang X.J."/>
            <person name="Zhu J.G."/>
            <person name="Ruan X.D."/>
            <person name="Zhao L."/>
            <person name="Wei J.T."/>
            <person name="Ye R.Z."/>
            <person name="Que T.C."/>
            <person name="Du C.H."/>
            <person name="Zhou Y.H."/>
            <person name="Cheng J.X."/>
            <person name="Dai P.F."/>
            <person name="Guo W.B."/>
            <person name="Han X.H."/>
            <person name="Huang E.J."/>
            <person name="Li L.F."/>
            <person name="Wei W."/>
            <person name="Gao Y.C."/>
            <person name="Liu J.Z."/>
            <person name="Shao H.Z."/>
            <person name="Wang X."/>
            <person name="Wang C.C."/>
            <person name="Yang T.C."/>
            <person name="Huo Q.B."/>
            <person name="Li W."/>
            <person name="Chen H.Y."/>
            <person name="Chen S.E."/>
            <person name="Zhou L.G."/>
            <person name="Ni X.B."/>
            <person name="Tian J.H."/>
            <person name="Sheng Y."/>
            <person name="Liu T."/>
            <person name="Pan Y.S."/>
            <person name="Xia L.Y."/>
            <person name="Li J."/>
            <person name="Zhao F."/>
            <person name="Cao W.C."/>
        </authorList>
    </citation>
    <scope>NUCLEOTIDE SEQUENCE [LARGE SCALE GENOMIC DNA]</scope>
    <source>
        <strain evidence="9">HaeL-2018</strain>
    </source>
</reference>
<dbReference type="GO" id="GO:0044218">
    <property type="term" value="C:other organism cell membrane"/>
    <property type="evidence" value="ECO:0007669"/>
    <property type="project" value="UniProtKB-KW"/>
</dbReference>
<dbReference type="OMA" id="VEAHAHV"/>
<dbReference type="VEuPathDB" id="VectorBase:HLOH_063875"/>
<organism evidence="9 10">
    <name type="scientific">Haemaphysalis longicornis</name>
    <name type="common">Bush tick</name>
    <dbReference type="NCBI Taxonomy" id="44386"/>
    <lineage>
        <taxon>Eukaryota</taxon>
        <taxon>Metazoa</taxon>
        <taxon>Ecdysozoa</taxon>
        <taxon>Arthropoda</taxon>
        <taxon>Chelicerata</taxon>
        <taxon>Arachnida</taxon>
        <taxon>Acari</taxon>
        <taxon>Parasitiformes</taxon>
        <taxon>Ixodida</taxon>
        <taxon>Ixodoidea</taxon>
        <taxon>Ixodidae</taxon>
        <taxon>Haemaphysalinae</taxon>
        <taxon>Haemaphysalis</taxon>
    </lineage>
</organism>
<evidence type="ECO:0000256" key="3">
    <source>
        <dbReference type="ARBA" id="ARBA00022537"/>
    </source>
</evidence>
<dbReference type="SUPFAM" id="SSF48403">
    <property type="entry name" value="Ankyrin repeat"/>
    <property type="match status" value="1"/>
</dbReference>
<evidence type="ECO:0000256" key="2">
    <source>
        <dbReference type="ARBA" id="ARBA00022483"/>
    </source>
</evidence>
<dbReference type="InterPro" id="IPR002110">
    <property type="entry name" value="Ankyrin_rpt"/>
</dbReference>
<dbReference type="EMBL" id="JABSTR010000001">
    <property type="protein sequence ID" value="KAH9363248.1"/>
    <property type="molecule type" value="Genomic_DNA"/>
</dbReference>
<dbReference type="PROSITE" id="PS50297">
    <property type="entry name" value="ANK_REP_REGION"/>
    <property type="match status" value="1"/>
</dbReference>
<evidence type="ECO:0000256" key="5">
    <source>
        <dbReference type="ARBA" id="ARBA00023028"/>
    </source>
</evidence>
<keyword evidence="5" id="KW-0800">Toxin</keyword>
<evidence type="ECO:0000313" key="9">
    <source>
        <dbReference type="EMBL" id="KAH9363248.1"/>
    </source>
</evidence>
<keyword evidence="7" id="KW-1053">Target membrane</keyword>
<evidence type="ECO:0000256" key="6">
    <source>
        <dbReference type="ARBA" id="ARBA00023043"/>
    </source>
</evidence>
<evidence type="ECO:0000313" key="10">
    <source>
        <dbReference type="Proteomes" id="UP000821853"/>
    </source>
</evidence>
<keyword evidence="6 8" id="KW-0040">ANK repeat</keyword>
<dbReference type="GO" id="GO:0006887">
    <property type="term" value="P:exocytosis"/>
    <property type="evidence" value="ECO:0007669"/>
    <property type="project" value="UniProtKB-KW"/>
</dbReference>
<dbReference type="Pfam" id="PF00023">
    <property type="entry name" value="Ank"/>
    <property type="match status" value="1"/>
</dbReference>
<keyword evidence="7" id="KW-0472">Membrane</keyword>
<comment type="subcellular location">
    <subcellularLocation>
        <location evidence="1">Target cell membrane</location>
    </subcellularLocation>
</comment>
<evidence type="ECO:0000256" key="8">
    <source>
        <dbReference type="PROSITE-ProRule" id="PRU00023"/>
    </source>
</evidence>